<sequence>MHRESPLARRTMRFAFPSRAKKKPSSAAKPHTMRTRTRNALSDVLWTSILALKESADAFPPLKSAVAGVISLCEIAERAENSKAAAREVALRTKEILDVVAEAVPDGSAIPSPMLESLERFTVFVFHIRAGGKSEPPP</sequence>
<evidence type="ECO:0000313" key="2">
    <source>
        <dbReference type="EMBL" id="KAJ7690269.1"/>
    </source>
</evidence>
<proteinExistence type="predicted"/>
<dbReference type="AlphaFoldDB" id="A0AAD7GDZ5"/>
<gene>
    <name evidence="2" type="ORF">B0H17DRAFT_1065345</name>
</gene>
<comment type="caution">
    <text evidence="2">The sequence shown here is derived from an EMBL/GenBank/DDBJ whole genome shotgun (WGS) entry which is preliminary data.</text>
</comment>
<dbReference type="Proteomes" id="UP001221757">
    <property type="component" value="Unassembled WGS sequence"/>
</dbReference>
<accession>A0AAD7GDZ5</accession>
<name>A0AAD7GDZ5_MYCRO</name>
<evidence type="ECO:0000313" key="3">
    <source>
        <dbReference type="Proteomes" id="UP001221757"/>
    </source>
</evidence>
<keyword evidence="3" id="KW-1185">Reference proteome</keyword>
<reference evidence="2" key="1">
    <citation type="submission" date="2023-03" db="EMBL/GenBank/DDBJ databases">
        <title>Massive genome expansion in bonnet fungi (Mycena s.s.) driven by repeated elements and novel gene families across ecological guilds.</title>
        <authorList>
            <consortium name="Lawrence Berkeley National Laboratory"/>
            <person name="Harder C.B."/>
            <person name="Miyauchi S."/>
            <person name="Viragh M."/>
            <person name="Kuo A."/>
            <person name="Thoen E."/>
            <person name="Andreopoulos B."/>
            <person name="Lu D."/>
            <person name="Skrede I."/>
            <person name="Drula E."/>
            <person name="Henrissat B."/>
            <person name="Morin E."/>
            <person name="Kohler A."/>
            <person name="Barry K."/>
            <person name="LaButti K."/>
            <person name="Morin E."/>
            <person name="Salamov A."/>
            <person name="Lipzen A."/>
            <person name="Mereny Z."/>
            <person name="Hegedus B."/>
            <person name="Baldrian P."/>
            <person name="Stursova M."/>
            <person name="Weitz H."/>
            <person name="Taylor A."/>
            <person name="Grigoriev I.V."/>
            <person name="Nagy L.G."/>
            <person name="Martin F."/>
            <person name="Kauserud H."/>
        </authorList>
    </citation>
    <scope>NUCLEOTIDE SEQUENCE</scope>
    <source>
        <strain evidence="2">CBHHK067</strain>
    </source>
</reference>
<dbReference type="EMBL" id="JARKIE010000066">
    <property type="protein sequence ID" value="KAJ7690269.1"/>
    <property type="molecule type" value="Genomic_DNA"/>
</dbReference>
<evidence type="ECO:0000256" key="1">
    <source>
        <dbReference type="SAM" id="MobiDB-lite"/>
    </source>
</evidence>
<feature type="region of interest" description="Disordered" evidence="1">
    <location>
        <begin position="1"/>
        <end position="36"/>
    </location>
</feature>
<protein>
    <submittedName>
        <fullName evidence="2">Uncharacterized protein</fullName>
    </submittedName>
</protein>
<organism evidence="2 3">
    <name type="scientific">Mycena rosella</name>
    <name type="common">Pink bonnet</name>
    <name type="synonym">Agaricus rosellus</name>
    <dbReference type="NCBI Taxonomy" id="1033263"/>
    <lineage>
        <taxon>Eukaryota</taxon>
        <taxon>Fungi</taxon>
        <taxon>Dikarya</taxon>
        <taxon>Basidiomycota</taxon>
        <taxon>Agaricomycotina</taxon>
        <taxon>Agaricomycetes</taxon>
        <taxon>Agaricomycetidae</taxon>
        <taxon>Agaricales</taxon>
        <taxon>Marasmiineae</taxon>
        <taxon>Mycenaceae</taxon>
        <taxon>Mycena</taxon>
    </lineage>
</organism>